<dbReference type="InterPro" id="IPR002347">
    <property type="entry name" value="SDR_fam"/>
</dbReference>
<dbReference type="AlphaFoldDB" id="A0A5C2RT37"/>
<organism evidence="1 2">
    <name type="scientific">Lentinus tigrinus ALCF2SS1-6</name>
    <dbReference type="NCBI Taxonomy" id="1328759"/>
    <lineage>
        <taxon>Eukaryota</taxon>
        <taxon>Fungi</taxon>
        <taxon>Dikarya</taxon>
        <taxon>Basidiomycota</taxon>
        <taxon>Agaricomycotina</taxon>
        <taxon>Agaricomycetes</taxon>
        <taxon>Polyporales</taxon>
        <taxon>Polyporaceae</taxon>
        <taxon>Lentinus</taxon>
    </lineage>
</organism>
<sequence>MTYYAVIGASRGIGLEYVRQLAARPDSIVLAVVRNAAKANHLQVAIKGLNNVHVLEADVTDYKTLESATKAASDITGGKLNYLIHSAARVDMRTFFKGFDQFATIDEFDADVLAAFKTNALGMIHTVAAFLPLLQAGSAKKIVILEPANADPKTVRAYGLAGMAAHHITKASSLMAMTKWAVKLQDEGFVVVALNPGVVDTTGTIGEHGDPAAHDALSKAVEGFVKRGIPAVLQTPQESVSAQLKVIDGLKSSDNGLFLDASTGKEYTI</sequence>
<reference evidence="1" key="1">
    <citation type="journal article" date="2018" name="Genome Biol. Evol.">
        <title>Genomics and development of Lentinus tigrinus, a white-rot wood-decaying mushroom with dimorphic fruiting bodies.</title>
        <authorList>
            <person name="Wu B."/>
            <person name="Xu Z."/>
            <person name="Knudson A."/>
            <person name="Carlson A."/>
            <person name="Chen N."/>
            <person name="Kovaka S."/>
            <person name="LaButti K."/>
            <person name="Lipzen A."/>
            <person name="Pennachio C."/>
            <person name="Riley R."/>
            <person name="Schakwitz W."/>
            <person name="Umezawa K."/>
            <person name="Ohm R.A."/>
            <person name="Grigoriev I.V."/>
            <person name="Nagy L.G."/>
            <person name="Gibbons J."/>
            <person name="Hibbett D."/>
        </authorList>
    </citation>
    <scope>NUCLEOTIDE SEQUENCE [LARGE SCALE GENOMIC DNA]</scope>
    <source>
        <strain evidence="1">ALCF2SS1-6</strain>
    </source>
</reference>
<evidence type="ECO:0000313" key="2">
    <source>
        <dbReference type="Proteomes" id="UP000313359"/>
    </source>
</evidence>
<dbReference type="InterPro" id="IPR036291">
    <property type="entry name" value="NAD(P)-bd_dom_sf"/>
</dbReference>
<protein>
    <submittedName>
        <fullName evidence="1">NAD-P-binding protein</fullName>
    </submittedName>
</protein>
<dbReference type="GO" id="GO:0016616">
    <property type="term" value="F:oxidoreductase activity, acting on the CH-OH group of donors, NAD or NADP as acceptor"/>
    <property type="evidence" value="ECO:0007669"/>
    <property type="project" value="TreeGrafter"/>
</dbReference>
<dbReference type="EMBL" id="ML122318">
    <property type="protein sequence ID" value="RPD53657.1"/>
    <property type="molecule type" value="Genomic_DNA"/>
</dbReference>
<dbReference type="Gene3D" id="3.40.50.720">
    <property type="entry name" value="NAD(P)-binding Rossmann-like Domain"/>
    <property type="match status" value="1"/>
</dbReference>
<dbReference type="InterPro" id="IPR052184">
    <property type="entry name" value="SDR_enzymes"/>
</dbReference>
<accession>A0A5C2RT37</accession>
<dbReference type="Proteomes" id="UP000313359">
    <property type="component" value="Unassembled WGS sequence"/>
</dbReference>
<proteinExistence type="predicted"/>
<gene>
    <name evidence="1" type="ORF">L227DRAFT_512947</name>
</gene>
<name>A0A5C2RT37_9APHY</name>
<dbReference type="Pfam" id="PF00106">
    <property type="entry name" value="adh_short"/>
    <property type="match status" value="1"/>
</dbReference>
<dbReference type="PANTHER" id="PTHR45458">
    <property type="entry name" value="SHORT-CHAIN DEHYDROGENASE/REDUCTASE SDR"/>
    <property type="match status" value="1"/>
</dbReference>
<dbReference type="OrthoDB" id="9876299at2759"/>
<evidence type="ECO:0000313" key="1">
    <source>
        <dbReference type="EMBL" id="RPD53657.1"/>
    </source>
</evidence>
<dbReference type="PANTHER" id="PTHR45458:SF3">
    <property type="entry name" value="CHAIN DEHYDROGENASE (ATSC), PUTATIVE-RELATED"/>
    <property type="match status" value="1"/>
</dbReference>
<dbReference type="SUPFAM" id="SSF51735">
    <property type="entry name" value="NAD(P)-binding Rossmann-fold domains"/>
    <property type="match status" value="1"/>
</dbReference>
<keyword evidence="2" id="KW-1185">Reference proteome</keyword>